<dbReference type="PANTHER" id="PTHR36454:SF1">
    <property type="entry name" value="DUF1015 DOMAIN-CONTAINING PROTEIN"/>
    <property type="match status" value="1"/>
</dbReference>
<dbReference type="Pfam" id="PF06245">
    <property type="entry name" value="DUF1015"/>
    <property type="match status" value="1"/>
</dbReference>
<dbReference type="AlphaFoldDB" id="A0A1E5Q8K7"/>
<comment type="caution">
    <text evidence="1">The sequence shown here is derived from an EMBL/GenBank/DDBJ whole genome shotgun (WGS) entry which is preliminary data.</text>
</comment>
<dbReference type="RefSeq" id="WP_069957583.1">
    <property type="nucleotide sequence ID" value="NZ_MCGG01000020.1"/>
</dbReference>
<evidence type="ECO:0008006" key="3">
    <source>
        <dbReference type="Google" id="ProtNLM"/>
    </source>
</evidence>
<dbReference type="STRING" id="28181.BEN30_08300"/>
<reference evidence="2" key="1">
    <citation type="submission" date="2016-07" db="EMBL/GenBank/DDBJ databases">
        <authorList>
            <person name="Florea S."/>
            <person name="Webb J.S."/>
            <person name="Jaromczyk J."/>
            <person name="Schardl C.L."/>
        </authorList>
    </citation>
    <scope>NUCLEOTIDE SEQUENCE [LARGE SCALE GENOMIC DNA]</scope>
    <source>
        <strain evidence="2">MV-1</strain>
    </source>
</reference>
<keyword evidence="2" id="KW-1185">Reference proteome</keyword>
<gene>
    <name evidence="1" type="ORF">BEN30_08300</name>
</gene>
<dbReference type="PANTHER" id="PTHR36454">
    <property type="entry name" value="LMO2823 PROTEIN"/>
    <property type="match status" value="1"/>
</dbReference>
<evidence type="ECO:0000313" key="1">
    <source>
        <dbReference type="EMBL" id="OEJ67723.1"/>
    </source>
</evidence>
<accession>A0A1E5Q8K7</accession>
<sequence length="417" mass="45040">MADRHGAPLIRPFAALRPAVGREAEVAAPPYDVMSTPEARKMATGKPWSFLHVSRAEIDLSDDTDPYSPAVYAQAGKNLQKMIDAGVLVREAAPQYYVYRATMGQHVQTGIVGAASVCAYEDGQIKKHELTRPTKEDDRVRQIEAVNAQTGPVFLTYRANAELAAIYADVTVKPPLLEADHGDGVRHQVWGVGDAATLKLIQDIFTAMDALYVADGHHRSAAALRVAAKRRGENGSPNASHESFLSVSFPDDEVMILDYNRVVKDLNGLDSAGFLARLEDAFLVTPADQPVRPAHPASFGLYLDGRWYGMALKNPPGDDADPVARLDVSLLTDHVLAPLLGIGDPRTDNRIDFVGGARGLDGLASRVDGGEWACAFSMFPTSLSDLMAVADADQIMPPKSTWFEPKLADGLLSLVLD</sequence>
<dbReference type="EMBL" id="MCGG01000020">
    <property type="protein sequence ID" value="OEJ67723.1"/>
    <property type="molecule type" value="Genomic_DNA"/>
</dbReference>
<protein>
    <recommendedName>
        <fullName evidence="3">DUF1015 domain-containing protein</fullName>
    </recommendedName>
</protein>
<organism evidence="1 2">
    <name type="scientific">Magnetovibrio blakemorei</name>
    <dbReference type="NCBI Taxonomy" id="28181"/>
    <lineage>
        <taxon>Bacteria</taxon>
        <taxon>Pseudomonadati</taxon>
        <taxon>Pseudomonadota</taxon>
        <taxon>Alphaproteobacteria</taxon>
        <taxon>Rhodospirillales</taxon>
        <taxon>Magnetovibrionaceae</taxon>
        <taxon>Magnetovibrio</taxon>
    </lineage>
</organism>
<name>A0A1E5Q8K7_9PROT</name>
<dbReference type="Proteomes" id="UP000095347">
    <property type="component" value="Unassembled WGS sequence"/>
</dbReference>
<dbReference type="OrthoDB" id="9781616at2"/>
<proteinExistence type="predicted"/>
<dbReference type="InterPro" id="IPR008323">
    <property type="entry name" value="UCP033563"/>
</dbReference>
<dbReference type="PIRSF" id="PIRSF033563">
    <property type="entry name" value="UCP033563"/>
    <property type="match status" value="1"/>
</dbReference>
<evidence type="ECO:0000313" key="2">
    <source>
        <dbReference type="Proteomes" id="UP000095347"/>
    </source>
</evidence>